<protein>
    <recommendedName>
        <fullName evidence="4">Anti-sigma-M factor RsmA</fullName>
    </recommendedName>
</protein>
<evidence type="ECO:0000313" key="2">
    <source>
        <dbReference type="EMBL" id="OBI44281.1"/>
    </source>
</evidence>
<keyword evidence="1" id="KW-0472">Membrane</keyword>
<reference evidence="3" key="1">
    <citation type="submission" date="2016-06" db="EMBL/GenBank/DDBJ databases">
        <authorList>
            <person name="Sutton G."/>
            <person name="Brinkac L."/>
            <person name="Sanka R."/>
            <person name="Adams M."/>
            <person name="Lau E."/>
            <person name="Sam S."/>
            <person name="Sreng N."/>
            <person name="Him V."/>
            <person name="Kerleguer A."/>
            <person name="Cheng S."/>
        </authorList>
    </citation>
    <scope>NUCLEOTIDE SEQUENCE [LARGE SCALE GENOMIC DNA]</scope>
    <source>
        <strain evidence="3">E861</strain>
    </source>
</reference>
<dbReference type="RefSeq" id="WP_065015309.1">
    <property type="nucleotide sequence ID" value="NZ_LZKJ01000139.1"/>
</dbReference>
<proteinExistence type="predicted"/>
<evidence type="ECO:0000256" key="1">
    <source>
        <dbReference type="SAM" id="Phobius"/>
    </source>
</evidence>
<sequence length="244" mass="24388">MSDDDAAIELPLTTELLADLQAGLLDADTAARVRDRLRTDPAAGRTLDALNRVRHDVATLGAGTSAHEEVPPAVVAGIGAALRRAGLPDRPAHAARPGARPARVVAAVAGLAAAATAVGLGTAALIAAPAPAPTSPTTAQHITVSRPPAMIPLSDAQILALLDAAPDYGPLVDPGRRATCLSGLGYPASAAVLGAQPIQITGHPGVLLVLAGDTPDTVRALAVAPSCNSANTGLLADRVVPRPR</sequence>
<keyword evidence="1" id="KW-0812">Transmembrane</keyword>
<accession>A0A1A2Z534</accession>
<gene>
    <name evidence="2" type="ORF">A5707_03630</name>
</gene>
<organism evidence="2 3">
    <name type="scientific">Mycobacterium kyorinense</name>
    <dbReference type="NCBI Taxonomy" id="487514"/>
    <lineage>
        <taxon>Bacteria</taxon>
        <taxon>Bacillati</taxon>
        <taxon>Actinomycetota</taxon>
        <taxon>Actinomycetes</taxon>
        <taxon>Mycobacteriales</taxon>
        <taxon>Mycobacteriaceae</taxon>
        <taxon>Mycobacterium</taxon>
    </lineage>
</organism>
<name>A0A1A2Z534_9MYCO</name>
<dbReference type="AlphaFoldDB" id="A0A1A2Z534"/>
<feature type="transmembrane region" description="Helical" evidence="1">
    <location>
        <begin position="104"/>
        <end position="128"/>
    </location>
</feature>
<dbReference type="Proteomes" id="UP000093592">
    <property type="component" value="Unassembled WGS sequence"/>
</dbReference>
<evidence type="ECO:0008006" key="4">
    <source>
        <dbReference type="Google" id="ProtNLM"/>
    </source>
</evidence>
<evidence type="ECO:0000313" key="3">
    <source>
        <dbReference type="Proteomes" id="UP000093592"/>
    </source>
</evidence>
<dbReference type="EMBL" id="LZKJ01000139">
    <property type="protein sequence ID" value="OBI44281.1"/>
    <property type="molecule type" value="Genomic_DNA"/>
</dbReference>
<dbReference type="OrthoDB" id="4762032at2"/>
<comment type="caution">
    <text evidence="2">The sequence shown here is derived from an EMBL/GenBank/DDBJ whole genome shotgun (WGS) entry which is preliminary data.</text>
</comment>
<keyword evidence="1" id="KW-1133">Transmembrane helix</keyword>